<evidence type="ECO:0000256" key="1">
    <source>
        <dbReference type="SAM" id="MobiDB-lite"/>
    </source>
</evidence>
<feature type="region of interest" description="Disordered" evidence="1">
    <location>
        <begin position="722"/>
        <end position="832"/>
    </location>
</feature>
<evidence type="ECO:0000313" key="3">
    <source>
        <dbReference type="Proteomes" id="UP001189429"/>
    </source>
</evidence>
<feature type="compositionally biased region" description="Basic and acidic residues" evidence="1">
    <location>
        <begin position="90"/>
        <end position="120"/>
    </location>
</feature>
<reference evidence="2" key="1">
    <citation type="submission" date="2023-10" db="EMBL/GenBank/DDBJ databases">
        <authorList>
            <person name="Chen Y."/>
            <person name="Shah S."/>
            <person name="Dougan E. K."/>
            <person name="Thang M."/>
            <person name="Chan C."/>
        </authorList>
    </citation>
    <scope>NUCLEOTIDE SEQUENCE [LARGE SCALE GENOMIC DNA]</scope>
</reference>
<sequence>MEAAREHAIRQAYKDTIDYSIKMKRSDNLLLEDEVGLTKSEHKHGKRKYQCAEQVSSDEIDDEFDALHDEQSKEYALMENRRGQKIARVEERPKLRKFSGEERQEGHGKDASGGHLRALEGEVPSPAVSRFPPQHALPKRASGPARGRAACATGSPEVLHEPAATEGLLWLQKRGDVVSDLTAMSNKFDGASGMCESIKKLKSDMETEKADVDSLQQSPDDVLKLADKLRDDIRKAIGTASSSKKDTFQVEVERCADLKQQLVAFRPVFNELSQTCQYLLAKKRSQKRSDYMTAHGQNQRLQKEFLSGGFNKNFAKYMAKHVNQIEMALSTEDTQFDVRPFGVFMNSDLTPDIFNMSAFAIWEGSHQFAQDIAKHLDVEAVTSKAASVRKHRDDNPAWQGALGMAEGVFMKDVLAKMIGDNIDDPEGSEVWVFANRRGCLREPPQAIPLPGNSKAWTGTGDRGGAGMALKVDAEASRGLHGARSRADGAPAPPSAPQLAEKELQVGSLTQRAAVLEARLQSQDEDYKLLETLQRTSGAEALASLPAQEHAAALCALRVRLGTLHGQLQEERLSASALRAALHSSERALQERPRPPEQAGFRQLDLGAIIAKDREVCQLQQMLTEELSRRGELEARLELYDLQCRQGAWVTPRQSPSEAAAPGACQGAGGHQSPARPRTPLRSGARGAPLAPLRPLTPARVAIPILGPLGPLVSPSLSMPVGDAPATNRSLASPRSMPLLPPPSQQPVLYATPGGGNGRGPGSSGRVPAAGAPTPPAPGASSRLPAARLRWPAALRRPASEEKAVDAVNATSIASPSARTTKSQTTPWPFRTA</sequence>
<evidence type="ECO:0000313" key="2">
    <source>
        <dbReference type="EMBL" id="CAK0794276.1"/>
    </source>
</evidence>
<dbReference type="Proteomes" id="UP001189429">
    <property type="component" value="Unassembled WGS sequence"/>
</dbReference>
<organism evidence="2 3">
    <name type="scientific">Prorocentrum cordatum</name>
    <dbReference type="NCBI Taxonomy" id="2364126"/>
    <lineage>
        <taxon>Eukaryota</taxon>
        <taxon>Sar</taxon>
        <taxon>Alveolata</taxon>
        <taxon>Dinophyceae</taxon>
        <taxon>Prorocentrales</taxon>
        <taxon>Prorocentraceae</taxon>
        <taxon>Prorocentrum</taxon>
    </lineage>
</organism>
<keyword evidence="3" id="KW-1185">Reference proteome</keyword>
<protein>
    <submittedName>
        <fullName evidence="2">Uncharacterized protein</fullName>
    </submittedName>
</protein>
<accession>A0ABN9PN00</accession>
<name>A0ABN9PN00_9DINO</name>
<feature type="compositionally biased region" description="Polar residues" evidence="1">
    <location>
        <begin position="808"/>
        <end position="826"/>
    </location>
</feature>
<proteinExistence type="predicted"/>
<feature type="compositionally biased region" description="Gly residues" evidence="1">
    <location>
        <begin position="752"/>
        <end position="762"/>
    </location>
</feature>
<dbReference type="EMBL" id="CAUYUJ010001114">
    <property type="protein sequence ID" value="CAK0794276.1"/>
    <property type="molecule type" value="Genomic_DNA"/>
</dbReference>
<feature type="region of interest" description="Disordered" evidence="1">
    <location>
        <begin position="476"/>
        <end position="498"/>
    </location>
</feature>
<feature type="compositionally biased region" description="Low complexity" evidence="1">
    <location>
        <begin position="778"/>
        <end position="796"/>
    </location>
</feature>
<feature type="region of interest" description="Disordered" evidence="1">
    <location>
        <begin position="652"/>
        <end position="691"/>
    </location>
</feature>
<feature type="region of interest" description="Disordered" evidence="1">
    <location>
        <begin position="90"/>
        <end position="154"/>
    </location>
</feature>
<comment type="caution">
    <text evidence="2">The sequence shown here is derived from an EMBL/GenBank/DDBJ whole genome shotgun (WGS) entry which is preliminary data.</text>
</comment>
<gene>
    <name evidence="2" type="ORF">PCOR1329_LOCUS4337</name>
</gene>